<dbReference type="GO" id="GO:0016020">
    <property type="term" value="C:membrane"/>
    <property type="evidence" value="ECO:0007669"/>
    <property type="project" value="UniProtKB-SubCell"/>
</dbReference>
<evidence type="ECO:0000256" key="2">
    <source>
        <dbReference type="ARBA" id="ARBA00022692"/>
    </source>
</evidence>
<dbReference type="AlphaFoldDB" id="B8AYW4"/>
<dbReference type="PANTHER" id="PTHR28668:SF1">
    <property type="entry name" value="TRANSMEMBRANE PROTEIN 234"/>
    <property type="match status" value="1"/>
</dbReference>
<keyword evidence="2 5" id="KW-0812">Transmembrane</keyword>
<feature type="transmembrane region" description="Helical" evidence="5">
    <location>
        <begin position="112"/>
        <end position="129"/>
    </location>
</feature>
<keyword evidence="4 5" id="KW-0472">Membrane</keyword>
<evidence type="ECO:0000256" key="5">
    <source>
        <dbReference type="SAM" id="Phobius"/>
    </source>
</evidence>
<dbReference type="STRING" id="39946.B8AYW4"/>
<dbReference type="PANTHER" id="PTHR28668">
    <property type="entry name" value="TRANSMEMBRANE PROTEIN 234"/>
    <property type="match status" value="1"/>
</dbReference>
<name>B8AYW4_ORYSI</name>
<dbReference type="HOGENOM" id="CLU_080562_0_0_1"/>
<dbReference type="InterPro" id="IPR018908">
    <property type="entry name" value="TMEM234"/>
</dbReference>
<protein>
    <recommendedName>
        <fullName evidence="8">Transmembrane protein 234 homolog</fullName>
    </recommendedName>
</protein>
<evidence type="ECO:0000256" key="1">
    <source>
        <dbReference type="ARBA" id="ARBA00004141"/>
    </source>
</evidence>
<keyword evidence="3 5" id="KW-1133">Transmembrane helix</keyword>
<feature type="transmembrane region" description="Helical" evidence="5">
    <location>
        <begin position="86"/>
        <end position="106"/>
    </location>
</feature>
<evidence type="ECO:0008006" key="8">
    <source>
        <dbReference type="Google" id="ProtNLM"/>
    </source>
</evidence>
<organism evidence="6 7">
    <name type="scientific">Oryza sativa subsp. indica</name>
    <name type="common">Rice</name>
    <dbReference type="NCBI Taxonomy" id="39946"/>
    <lineage>
        <taxon>Eukaryota</taxon>
        <taxon>Viridiplantae</taxon>
        <taxon>Streptophyta</taxon>
        <taxon>Embryophyta</taxon>
        <taxon>Tracheophyta</taxon>
        <taxon>Spermatophyta</taxon>
        <taxon>Magnoliopsida</taxon>
        <taxon>Liliopsida</taxon>
        <taxon>Poales</taxon>
        <taxon>Poaceae</taxon>
        <taxon>BOP clade</taxon>
        <taxon>Oryzoideae</taxon>
        <taxon>Oryzeae</taxon>
        <taxon>Oryzinae</taxon>
        <taxon>Oryza</taxon>
        <taxon>Oryza sativa</taxon>
    </lineage>
</organism>
<evidence type="ECO:0000313" key="6">
    <source>
        <dbReference type="EMBL" id="EEC78653.1"/>
    </source>
</evidence>
<dbReference type="Gramene" id="BGIOSGA019306-TA">
    <property type="protein sequence ID" value="BGIOSGA019306-PA"/>
    <property type="gene ID" value="BGIOSGA019306"/>
</dbReference>
<dbReference type="EMBL" id="CM000130">
    <property type="protein sequence ID" value="EEC78653.1"/>
    <property type="molecule type" value="Genomic_DNA"/>
</dbReference>
<comment type="subcellular location">
    <subcellularLocation>
        <location evidence="1">Membrane</location>
        <topology evidence="1">Multi-pass membrane protein</topology>
    </subcellularLocation>
</comment>
<sequence>MAIGGDAASMVAVGLVWGTTNALMRRGALVWDHRLRSLPATSSSVTGVLRRWAELLLTWQYSAPFAVNLAASAAFFSLLGAAPISVAVPVTNATTFAATAVAAALLGEGTRAAPAALGTALIVLGVWLLEMMNELWSNLFSTVAVLGILEIEQTKCEPVSASDSWNSMISVDESSEEDPRWMARIDDQQAPPPMDYGCLIIRVKAEEKSQIHNSQLPAGMGRQHAWLMVLGSYHPKIQSEMFAAASANSSTWADGHMAA</sequence>
<gene>
    <name evidence="6" type="ORF">OsI_18751</name>
</gene>
<evidence type="ECO:0000313" key="7">
    <source>
        <dbReference type="Proteomes" id="UP000007015"/>
    </source>
</evidence>
<dbReference type="Pfam" id="PF10639">
    <property type="entry name" value="TMEM234"/>
    <property type="match status" value="1"/>
</dbReference>
<proteinExistence type="predicted"/>
<keyword evidence="7" id="KW-1185">Reference proteome</keyword>
<accession>B8AYW4</accession>
<dbReference type="Gene3D" id="1.10.3730.20">
    <property type="match status" value="1"/>
</dbReference>
<dbReference type="Proteomes" id="UP000007015">
    <property type="component" value="Chromosome 5"/>
</dbReference>
<reference evidence="6 7" key="1">
    <citation type="journal article" date="2005" name="PLoS Biol.">
        <title>The genomes of Oryza sativa: a history of duplications.</title>
        <authorList>
            <person name="Yu J."/>
            <person name="Wang J."/>
            <person name="Lin W."/>
            <person name="Li S."/>
            <person name="Li H."/>
            <person name="Zhou J."/>
            <person name="Ni P."/>
            <person name="Dong W."/>
            <person name="Hu S."/>
            <person name="Zeng C."/>
            <person name="Zhang J."/>
            <person name="Zhang Y."/>
            <person name="Li R."/>
            <person name="Xu Z."/>
            <person name="Li S."/>
            <person name="Li X."/>
            <person name="Zheng H."/>
            <person name="Cong L."/>
            <person name="Lin L."/>
            <person name="Yin J."/>
            <person name="Geng J."/>
            <person name="Li G."/>
            <person name="Shi J."/>
            <person name="Liu J."/>
            <person name="Lv H."/>
            <person name="Li J."/>
            <person name="Wang J."/>
            <person name="Deng Y."/>
            <person name="Ran L."/>
            <person name="Shi X."/>
            <person name="Wang X."/>
            <person name="Wu Q."/>
            <person name="Li C."/>
            <person name="Ren X."/>
            <person name="Wang J."/>
            <person name="Wang X."/>
            <person name="Li D."/>
            <person name="Liu D."/>
            <person name="Zhang X."/>
            <person name="Ji Z."/>
            <person name="Zhao W."/>
            <person name="Sun Y."/>
            <person name="Zhang Z."/>
            <person name="Bao J."/>
            <person name="Han Y."/>
            <person name="Dong L."/>
            <person name="Ji J."/>
            <person name="Chen P."/>
            <person name="Wu S."/>
            <person name="Liu J."/>
            <person name="Xiao Y."/>
            <person name="Bu D."/>
            <person name="Tan J."/>
            <person name="Yang L."/>
            <person name="Ye C."/>
            <person name="Zhang J."/>
            <person name="Xu J."/>
            <person name="Zhou Y."/>
            <person name="Yu Y."/>
            <person name="Zhang B."/>
            <person name="Zhuang S."/>
            <person name="Wei H."/>
            <person name="Liu B."/>
            <person name="Lei M."/>
            <person name="Yu H."/>
            <person name="Li Y."/>
            <person name="Xu H."/>
            <person name="Wei S."/>
            <person name="He X."/>
            <person name="Fang L."/>
            <person name="Zhang Z."/>
            <person name="Zhang Y."/>
            <person name="Huang X."/>
            <person name="Su Z."/>
            <person name="Tong W."/>
            <person name="Li J."/>
            <person name="Tong Z."/>
            <person name="Li S."/>
            <person name="Ye J."/>
            <person name="Wang L."/>
            <person name="Fang L."/>
            <person name="Lei T."/>
            <person name="Chen C."/>
            <person name="Chen H."/>
            <person name="Xu Z."/>
            <person name="Li H."/>
            <person name="Huang H."/>
            <person name="Zhang F."/>
            <person name="Xu H."/>
            <person name="Li N."/>
            <person name="Zhao C."/>
            <person name="Li S."/>
            <person name="Dong L."/>
            <person name="Huang Y."/>
            <person name="Li L."/>
            <person name="Xi Y."/>
            <person name="Qi Q."/>
            <person name="Li W."/>
            <person name="Zhang B."/>
            <person name="Hu W."/>
            <person name="Zhang Y."/>
            <person name="Tian X."/>
            <person name="Jiao Y."/>
            <person name="Liang X."/>
            <person name="Jin J."/>
            <person name="Gao L."/>
            <person name="Zheng W."/>
            <person name="Hao B."/>
            <person name="Liu S."/>
            <person name="Wang W."/>
            <person name="Yuan L."/>
            <person name="Cao M."/>
            <person name="McDermott J."/>
            <person name="Samudrala R."/>
            <person name="Wang J."/>
            <person name="Wong G.K."/>
            <person name="Yang H."/>
        </authorList>
    </citation>
    <scope>NUCLEOTIDE SEQUENCE [LARGE SCALE GENOMIC DNA]</scope>
    <source>
        <strain evidence="7">cv. 93-11</strain>
    </source>
</reference>
<evidence type="ECO:0000256" key="3">
    <source>
        <dbReference type="ARBA" id="ARBA00022989"/>
    </source>
</evidence>
<evidence type="ECO:0000256" key="4">
    <source>
        <dbReference type="ARBA" id="ARBA00023136"/>
    </source>
</evidence>